<protein>
    <submittedName>
        <fullName evidence="6">LysR family transcriptional regulator</fullName>
    </submittedName>
</protein>
<dbReference type="RefSeq" id="WP_046518964.1">
    <property type="nucleotide sequence ID" value="NZ_LAVS01000006.1"/>
</dbReference>
<dbReference type="Gene3D" id="1.10.10.10">
    <property type="entry name" value="Winged helix-like DNA-binding domain superfamily/Winged helix DNA-binding domain"/>
    <property type="match status" value="1"/>
</dbReference>
<dbReference type="PRINTS" id="PR00039">
    <property type="entry name" value="HTHLYSR"/>
</dbReference>
<dbReference type="GO" id="GO:0003700">
    <property type="term" value="F:DNA-binding transcription factor activity"/>
    <property type="evidence" value="ECO:0007669"/>
    <property type="project" value="InterPro"/>
</dbReference>
<comment type="caution">
    <text evidence="6">The sequence shown here is derived from an EMBL/GenBank/DDBJ whole genome shotgun (WGS) entry which is preliminary data.</text>
</comment>
<feature type="domain" description="HTH lysR-type" evidence="5">
    <location>
        <begin position="8"/>
        <end position="62"/>
    </location>
</feature>
<reference evidence="6 7" key="1">
    <citation type="submission" date="2018-11" db="EMBL/GenBank/DDBJ databases">
        <title>Draft genome analysis of Rheinheimera mesophila isolated from an industrial waste site.</title>
        <authorList>
            <person name="Yu Q."/>
            <person name="Qi Y."/>
            <person name="Zhang H."/>
            <person name="Lu Y."/>
            <person name="Pu J."/>
        </authorList>
    </citation>
    <scope>NUCLEOTIDE SEQUENCE [LARGE SCALE GENOMIC DNA]</scope>
    <source>
        <strain evidence="6 7">IITR13</strain>
    </source>
</reference>
<keyword evidence="7" id="KW-1185">Reference proteome</keyword>
<dbReference type="Gene3D" id="3.40.190.10">
    <property type="entry name" value="Periplasmic binding protein-like II"/>
    <property type="match status" value="2"/>
</dbReference>
<accession>A0A3P3QEQ1</accession>
<dbReference type="GO" id="GO:0003677">
    <property type="term" value="F:DNA binding"/>
    <property type="evidence" value="ECO:0007669"/>
    <property type="project" value="UniProtKB-KW"/>
</dbReference>
<gene>
    <name evidence="6" type="ORF">EIK76_16310</name>
</gene>
<dbReference type="OrthoDB" id="9786526at2"/>
<evidence type="ECO:0000313" key="7">
    <source>
        <dbReference type="Proteomes" id="UP000276260"/>
    </source>
</evidence>
<evidence type="ECO:0000259" key="5">
    <source>
        <dbReference type="PROSITE" id="PS50931"/>
    </source>
</evidence>
<comment type="similarity">
    <text evidence="1">Belongs to the LysR transcriptional regulatory family.</text>
</comment>
<dbReference type="InterPro" id="IPR058163">
    <property type="entry name" value="LysR-type_TF_proteobact-type"/>
</dbReference>
<dbReference type="PROSITE" id="PS50931">
    <property type="entry name" value="HTH_LYSR"/>
    <property type="match status" value="1"/>
</dbReference>
<evidence type="ECO:0000256" key="2">
    <source>
        <dbReference type="ARBA" id="ARBA00023015"/>
    </source>
</evidence>
<evidence type="ECO:0000256" key="3">
    <source>
        <dbReference type="ARBA" id="ARBA00023125"/>
    </source>
</evidence>
<dbReference type="Proteomes" id="UP000276260">
    <property type="component" value="Unassembled WGS sequence"/>
</dbReference>
<dbReference type="PANTHER" id="PTHR30537">
    <property type="entry name" value="HTH-TYPE TRANSCRIPTIONAL REGULATOR"/>
    <property type="match status" value="1"/>
</dbReference>
<keyword evidence="2" id="KW-0805">Transcription regulation</keyword>
<name>A0A3P3QEQ1_9GAMM</name>
<dbReference type="PANTHER" id="PTHR30537:SF5">
    <property type="entry name" value="HTH-TYPE TRANSCRIPTIONAL ACTIVATOR TTDR-RELATED"/>
    <property type="match status" value="1"/>
</dbReference>
<dbReference type="Pfam" id="PF00126">
    <property type="entry name" value="HTH_1"/>
    <property type="match status" value="1"/>
</dbReference>
<dbReference type="SUPFAM" id="SSF53850">
    <property type="entry name" value="Periplasmic binding protein-like II"/>
    <property type="match status" value="1"/>
</dbReference>
<organism evidence="6 7">
    <name type="scientific">Rheinheimera mesophila</name>
    <dbReference type="NCBI Taxonomy" id="1547515"/>
    <lineage>
        <taxon>Bacteria</taxon>
        <taxon>Pseudomonadati</taxon>
        <taxon>Pseudomonadota</taxon>
        <taxon>Gammaproteobacteria</taxon>
        <taxon>Chromatiales</taxon>
        <taxon>Chromatiaceae</taxon>
        <taxon>Rheinheimera</taxon>
    </lineage>
</organism>
<evidence type="ECO:0000256" key="1">
    <source>
        <dbReference type="ARBA" id="ARBA00009437"/>
    </source>
</evidence>
<dbReference type="InterPro" id="IPR036388">
    <property type="entry name" value="WH-like_DNA-bd_sf"/>
</dbReference>
<dbReference type="AlphaFoldDB" id="A0A3P3QEQ1"/>
<dbReference type="FunFam" id="1.10.10.10:FF:000001">
    <property type="entry name" value="LysR family transcriptional regulator"/>
    <property type="match status" value="1"/>
</dbReference>
<dbReference type="InterPro" id="IPR036390">
    <property type="entry name" value="WH_DNA-bd_sf"/>
</dbReference>
<sequence length="294" mass="33562">MAIHSSMRGLRCFCVAAECLSFKETARQLYLTPSAVSHQIKQLESELGLDLFLRQTRSVELTAQGKAFYQALLPLMRELEQTLRTFSQQKNPTEISISMPEFFASELFVPKLVGWSEQHPDINLKVETIKSRQDPAKHTDLQILLASSKPTDKVAYELFPISYVPACNPALYQQLNGLGFDALTKVPCLVHQARPWSWHQWAEQLELEVFTPKQVIQLDSMFSVARAAQQGLGIALVPWPISHSWFASGSLKRLFSEELESRDKYYLVQHATDPNKPQIQLLVNWILQSFQRAF</sequence>
<keyword evidence="3" id="KW-0238">DNA-binding</keyword>
<dbReference type="SUPFAM" id="SSF46785">
    <property type="entry name" value="Winged helix' DNA-binding domain"/>
    <property type="match status" value="1"/>
</dbReference>
<evidence type="ECO:0000313" key="6">
    <source>
        <dbReference type="EMBL" id="RRJ18783.1"/>
    </source>
</evidence>
<keyword evidence="4" id="KW-0804">Transcription</keyword>
<dbReference type="Pfam" id="PF03466">
    <property type="entry name" value="LysR_substrate"/>
    <property type="match status" value="1"/>
</dbReference>
<dbReference type="EMBL" id="RRCF01000006">
    <property type="protein sequence ID" value="RRJ18783.1"/>
    <property type="molecule type" value="Genomic_DNA"/>
</dbReference>
<evidence type="ECO:0000256" key="4">
    <source>
        <dbReference type="ARBA" id="ARBA00023163"/>
    </source>
</evidence>
<dbReference type="InterPro" id="IPR000847">
    <property type="entry name" value="LysR_HTH_N"/>
</dbReference>
<proteinExistence type="inferred from homology"/>
<dbReference type="InterPro" id="IPR005119">
    <property type="entry name" value="LysR_subst-bd"/>
</dbReference>